<dbReference type="Gene3D" id="3.40.50.150">
    <property type="entry name" value="Vaccinia Virus protein VP39"/>
    <property type="match status" value="1"/>
</dbReference>
<dbReference type="AlphaFoldDB" id="A0A1G2CGV3"/>
<dbReference type="Proteomes" id="UP000178880">
    <property type="component" value="Unassembled WGS sequence"/>
</dbReference>
<dbReference type="STRING" id="1798650.A2945_02710"/>
<evidence type="ECO:0000313" key="1">
    <source>
        <dbReference type="EMBL" id="OGY99880.1"/>
    </source>
</evidence>
<sequence>MDLQPLKTATRKRFPFLVPLIGPIFIALRDWRLKFITWQRRYDEYGLMAEASCAFISDERYTKSRDAAIKECKQLPPTGGDWRLYVGCWAAEHALKLEGDFVECGVDRGLLSRTIAGYLDFSRVNKKFYLIDSFGVMKGYTDTHEEVKSVFSNFKNISVIKGSVPQILKTLPETKFAYVCIDMNSPEPEIAAANFFWDKMPSGAIMLFDDYGIPGREPQHDAFDAWAKTKNVSVLSLPTTQGLVIKP</sequence>
<dbReference type="Pfam" id="PF13578">
    <property type="entry name" value="Methyltransf_24"/>
    <property type="match status" value="1"/>
</dbReference>
<evidence type="ECO:0000313" key="2">
    <source>
        <dbReference type="Proteomes" id="UP000178880"/>
    </source>
</evidence>
<name>A0A1G2CGV3_9BACT</name>
<reference evidence="1 2" key="1">
    <citation type="journal article" date="2016" name="Nat. Commun.">
        <title>Thousands of microbial genomes shed light on interconnected biogeochemical processes in an aquifer system.</title>
        <authorList>
            <person name="Anantharaman K."/>
            <person name="Brown C.T."/>
            <person name="Hug L.A."/>
            <person name="Sharon I."/>
            <person name="Castelle C.J."/>
            <person name="Probst A.J."/>
            <person name="Thomas B.C."/>
            <person name="Singh A."/>
            <person name="Wilkins M.J."/>
            <person name="Karaoz U."/>
            <person name="Brodie E.L."/>
            <person name="Williams K.H."/>
            <person name="Hubbard S.S."/>
            <person name="Banfield J.F."/>
        </authorList>
    </citation>
    <scope>NUCLEOTIDE SEQUENCE [LARGE SCALE GENOMIC DNA]</scope>
</reference>
<dbReference type="SUPFAM" id="SSF53335">
    <property type="entry name" value="S-adenosyl-L-methionine-dependent methyltransferases"/>
    <property type="match status" value="1"/>
</dbReference>
<protein>
    <recommendedName>
        <fullName evidence="3">Methyltransferase</fullName>
    </recommendedName>
</protein>
<evidence type="ECO:0008006" key="3">
    <source>
        <dbReference type="Google" id="ProtNLM"/>
    </source>
</evidence>
<gene>
    <name evidence="1" type="ORF">A2945_02710</name>
</gene>
<proteinExistence type="predicted"/>
<dbReference type="InterPro" id="IPR029063">
    <property type="entry name" value="SAM-dependent_MTases_sf"/>
</dbReference>
<dbReference type="EMBL" id="MHLA01000013">
    <property type="protein sequence ID" value="OGY99880.1"/>
    <property type="molecule type" value="Genomic_DNA"/>
</dbReference>
<organism evidence="1 2">
    <name type="scientific">Candidatus Liptonbacteria bacterium RIFCSPLOWO2_01_FULL_52_25</name>
    <dbReference type="NCBI Taxonomy" id="1798650"/>
    <lineage>
        <taxon>Bacteria</taxon>
        <taxon>Candidatus Liptoniibacteriota</taxon>
    </lineage>
</organism>
<accession>A0A1G2CGV3</accession>
<comment type="caution">
    <text evidence="1">The sequence shown here is derived from an EMBL/GenBank/DDBJ whole genome shotgun (WGS) entry which is preliminary data.</text>
</comment>